<dbReference type="HAMAP" id="MF_00758">
    <property type="entry name" value="UPF0301"/>
    <property type="match status" value="1"/>
</dbReference>
<dbReference type="GO" id="GO:0005829">
    <property type="term" value="C:cytosol"/>
    <property type="evidence" value="ECO:0007669"/>
    <property type="project" value="TreeGrafter"/>
</dbReference>
<dbReference type="NCBIfam" id="NF001268">
    <property type="entry name" value="PRK00228.1-4"/>
    <property type="match status" value="1"/>
</dbReference>
<dbReference type="PANTHER" id="PTHR30327">
    <property type="entry name" value="UNCHARACTERIZED PROTEIN YQGE"/>
    <property type="match status" value="1"/>
</dbReference>
<dbReference type="InterPro" id="IPR003774">
    <property type="entry name" value="AlgH-like"/>
</dbReference>
<protein>
    <recommendedName>
        <fullName evidence="2">UPF0301 protein HYS17_01885</fullName>
    </recommendedName>
</protein>
<comment type="similarity">
    <text evidence="1 2">Belongs to the UPF0301 (AlgH) family.</text>
</comment>
<evidence type="ECO:0000256" key="1">
    <source>
        <dbReference type="ARBA" id="ARBA00009600"/>
    </source>
</evidence>
<name>A0A7T5R2X2_9BACT</name>
<sequence length="194" mass="21151">MDMARRESPKDGYLTGKLLVAMPQLGDSRFHKAVIFICAHDENGAMGLVVNHILPGLELHSLLDQLSIEGSIKNADMPVMSGGPVETARGFILHQGGFRQIESLEIESNIYVTGTIDALKAIARGDGPERMLFILGYAGWTAGQLDHELQDNAWLVTDADPSVIFEGDPEERWDRAIRKIGIDPLMLSGTAGRA</sequence>
<organism evidence="3 4">
    <name type="scientific">Micavibrio aeruginosavorus</name>
    <dbReference type="NCBI Taxonomy" id="349221"/>
    <lineage>
        <taxon>Bacteria</taxon>
        <taxon>Pseudomonadati</taxon>
        <taxon>Bdellovibrionota</taxon>
        <taxon>Bdellovibrionia</taxon>
        <taxon>Bdellovibrionales</taxon>
        <taxon>Pseudobdellovibrionaceae</taxon>
        <taxon>Micavibrio</taxon>
    </lineage>
</organism>
<gene>
    <name evidence="3" type="ORF">HYS17_01885</name>
</gene>
<dbReference type="EMBL" id="CP066681">
    <property type="protein sequence ID" value="QQG36562.1"/>
    <property type="molecule type" value="Genomic_DNA"/>
</dbReference>
<evidence type="ECO:0000313" key="4">
    <source>
        <dbReference type="Proteomes" id="UP000595362"/>
    </source>
</evidence>
<dbReference type="Pfam" id="PF02622">
    <property type="entry name" value="DUF179"/>
    <property type="match status" value="1"/>
</dbReference>
<evidence type="ECO:0000313" key="3">
    <source>
        <dbReference type="EMBL" id="QQG36562.1"/>
    </source>
</evidence>
<dbReference type="SUPFAM" id="SSF143456">
    <property type="entry name" value="VC0467-like"/>
    <property type="match status" value="1"/>
</dbReference>
<proteinExistence type="inferred from homology"/>
<evidence type="ECO:0000256" key="2">
    <source>
        <dbReference type="HAMAP-Rule" id="MF_00758"/>
    </source>
</evidence>
<accession>A0A7T5R2X2</accession>
<reference evidence="3 4" key="1">
    <citation type="submission" date="2020-07" db="EMBL/GenBank/DDBJ databases">
        <title>Huge and variable diversity of episymbiotic CPR bacteria and DPANN archaea in groundwater ecosystems.</title>
        <authorList>
            <person name="He C.Y."/>
            <person name="Keren R."/>
            <person name="Whittaker M."/>
            <person name="Farag I.F."/>
            <person name="Doudna J."/>
            <person name="Cate J.H.D."/>
            <person name="Banfield J.F."/>
        </authorList>
    </citation>
    <scope>NUCLEOTIDE SEQUENCE [LARGE SCALE GENOMIC DNA]</scope>
    <source>
        <strain evidence="3">NC_groundwater_70_Ag_B-0.1um_54_66</strain>
    </source>
</reference>
<dbReference type="Proteomes" id="UP000595362">
    <property type="component" value="Chromosome"/>
</dbReference>
<dbReference type="AlphaFoldDB" id="A0A7T5R2X2"/>
<dbReference type="PANTHER" id="PTHR30327:SF1">
    <property type="entry name" value="UPF0301 PROTEIN YQGE"/>
    <property type="match status" value="1"/>
</dbReference>
<dbReference type="Gene3D" id="3.40.1740.10">
    <property type="entry name" value="VC0467-like"/>
    <property type="match status" value="1"/>
</dbReference>